<dbReference type="EMBL" id="PGEM01000052">
    <property type="protein sequence ID" value="PPJ63813.1"/>
    <property type="molecule type" value="Genomic_DNA"/>
</dbReference>
<organism evidence="1 2">
    <name type="scientific">Cuspidothrix issatschenkoi CHARLIE-1</name>
    <dbReference type="NCBI Taxonomy" id="2052836"/>
    <lineage>
        <taxon>Bacteria</taxon>
        <taxon>Bacillati</taxon>
        <taxon>Cyanobacteriota</taxon>
        <taxon>Cyanophyceae</taxon>
        <taxon>Nostocales</taxon>
        <taxon>Aphanizomenonaceae</taxon>
        <taxon>Cuspidothrix</taxon>
    </lineage>
</organism>
<evidence type="ECO:0000313" key="1">
    <source>
        <dbReference type="EMBL" id="PPJ63813.1"/>
    </source>
</evidence>
<protein>
    <submittedName>
        <fullName evidence="1">Uncharacterized protein</fullName>
    </submittedName>
</protein>
<accession>A0A2S6CVM1</accession>
<dbReference type="RefSeq" id="WP_104387352.1">
    <property type="nucleotide sequence ID" value="NZ_PGEM01000052.1"/>
</dbReference>
<dbReference type="OrthoDB" id="455956at2"/>
<reference evidence="1 2" key="1">
    <citation type="submission" date="2018-02" db="EMBL/GenBank/DDBJ databases">
        <title>Discovery of a pederin family compound in a non-symbiotic bloom-forming cyanobacterium.</title>
        <authorList>
            <person name="Kust A."/>
            <person name="Mares J."/>
            <person name="Jokela J."/>
            <person name="Urajova P."/>
            <person name="Hajek J."/>
            <person name="Saurav K."/>
            <person name="Voracova K."/>
            <person name="Fewer D.P."/>
            <person name="Haapaniemi E."/>
            <person name="Permi P."/>
            <person name="Rehakova K."/>
            <person name="Sivonen K."/>
            <person name="Hrouzek P."/>
        </authorList>
    </citation>
    <scope>NUCLEOTIDE SEQUENCE [LARGE SCALE GENOMIC DNA]</scope>
    <source>
        <strain evidence="1 2">CHARLIE-1</strain>
    </source>
</reference>
<comment type="caution">
    <text evidence="1">The sequence shown here is derived from an EMBL/GenBank/DDBJ whole genome shotgun (WGS) entry which is preliminary data.</text>
</comment>
<dbReference type="PROSITE" id="PS51257">
    <property type="entry name" value="PROKAR_LIPOPROTEIN"/>
    <property type="match status" value="1"/>
</dbReference>
<name>A0A2S6CVM1_9CYAN</name>
<sequence>MLFTRYSVIAPVSLSIVLLVTSCSESKISQCQRLIKVVNQGTSLIDTKKGQQASTSFQLSKDLKNVTKSIQNLNLEDPTLQKFETRFIKVFDNLSLAIAKAANALEETKQAEASSDGRIQIAKARKEIDSTLTTAAKTAGKESDALGLQLNQYCSQGSTKN</sequence>
<dbReference type="Proteomes" id="UP000239589">
    <property type="component" value="Unassembled WGS sequence"/>
</dbReference>
<keyword evidence="2" id="KW-1185">Reference proteome</keyword>
<dbReference type="AlphaFoldDB" id="A0A2S6CVM1"/>
<evidence type="ECO:0000313" key="2">
    <source>
        <dbReference type="Proteomes" id="UP000239589"/>
    </source>
</evidence>
<gene>
    <name evidence="1" type="ORF">CUN59_08030</name>
</gene>
<proteinExistence type="predicted"/>